<dbReference type="GO" id="GO:0022857">
    <property type="term" value="F:transmembrane transporter activity"/>
    <property type="evidence" value="ECO:0007669"/>
    <property type="project" value="UniProtKB-UniRule"/>
</dbReference>
<evidence type="ECO:0000313" key="2">
    <source>
        <dbReference type="EMBL" id="BAP56848.1"/>
    </source>
</evidence>
<dbReference type="GO" id="GO:0005886">
    <property type="term" value="C:plasma membrane"/>
    <property type="evidence" value="ECO:0007669"/>
    <property type="project" value="UniProtKB-SubCell"/>
</dbReference>
<keyword evidence="1" id="KW-1133">Transmembrane helix</keyword>
<feature type="transmembrane region" description="Helical" evidence="1">
    <location>
        <begin position="217"/>
        <end position="242"/>
    </location>
</feature>
<accession>A0A090AFH0</accession>
<dbReference type="NCBIfam" id="TIGR00697">
    <property type="entry name" value="queuosine precursor transporter"/>
    <property type="match status" value="1"/>
</dbReference>
<evidence type="ECO:0000313" key="3">
    <source>
        <dbReference type="Proteomes" id="UP000031623"/>
    </source>
</evidence>
<feature type="transmembrane region" description="Helical" evidence="1">
    <location>
        <begin position="148"/>
        <end position="170"/>
    </location>
</feature>
<comment type="function">
    <text evidence="1">Involved in the import of queuosine (Q) precursors, required for Q precursor salvage.</text>
</comment>
<dbReference type="EMBL" id="AP014633">
    <property type="protein sequence ID" value="BAP56848.1"/>
    <property type="molecule type" value="Genomic_DNA"/>
</dbReference>
<dbReference type="HAMAP" id="MF_02088">
    <property type="entry name" value="Q_prec_transport"/>
    <property type="match status" value="1"/>
</dbReference>
<comment type="subcellular location">
    <subcellularLocation>
        <location evidence="1">Cell inner membrane</location>
        <topology evidence="1">Multi-pass membrane protein</topology>
    </subcellularLocation>
</comment>
<dbReference type="Pfam" id="PF02592">
    <property type="entry name" value="Vut_1"/>
    <property type="match status" value="1"/>
</dbReference>
<dbReference type="OrthoDB" id="9805479at2"/>
<name>A0A090AFH0_9GAMM</name>
<feature type="transmembrane region" description="Helical" evidence="1">
    <location>
        <begin position="63"/>
        <end position="83"/>
    </location>
</feature>
<reference evidence="2 3" key="1">
    <citation type="journal article" date="2014" name="ISME J.">
        <title>Ecophysiology of Thioploca ingrica as revealed by the complete genome sequence supplemented with proteomic evidence.</title>
        <authorList>
            <person name="Kojima H."/>
            <person name="Ogura Y."/>
            <person name="Yamamoto N."/>
            <person name="Togashi T."/>
            <person name="Mori H."/>
            <person name="Watanabe T."/>
            <person name="Nemoto F."/>
            <person name="Kurokawa K."/>
            <person name="Hayashi T."/>
            <person name="Fukui M."/>
        </authorList>
    </citation>
    <scope>NUCLEOTIDE SEQUENCE [LARGE SCALE GENOMIC DNA]</scope>
</reference>
<dbReference type="HOGENOM" id="CLU_075503_0_0_6"/>
<keyword evidence="1" id="KW-0472">Membrane</keyword>
<dbReference type="AlphaFoldDB" id="A0A090AFH0"/>
<proteinExistence type="inferred from homology"/>
<feature type="transmembrane region" description="Helical" evidence="1">
    <location>
        <begin position="182"/>
        <end position="205"/>
    </location>
</feature>
<keyword evidence="3" id="KW-1185">Reference proteome</keyword>
<keyword evidence="1" id="KW-0812">Transmembrane</keyword>
<dbReference type="PANTHER" id="PTHR34300:SF2">
    <property type="entry name" value="QUEUOSINE PRECURSOR TRANSPORTER-RELATED"/>
    <property type="match status" value="1"/>
</dbReference>
<gene>
    <name evidence="2" type="ORF">THII_2551</name>
</gene>
<dbReference type="KEGG" id="tig:THII_2551"/>
<feature type="transmembrane region" description="Helical" evidence="1">
    <location>
        <begin position="20"/>
        <end position="43"/>
    </location>
</feature>
<keyword evidence="1" id="KW-0997">Cell inner membrane</keyword>
<dbReference type="PANTHER" id="PTHR34300">
    <property type="entry name" value="QUEUOSINE PRECURSOR TRANSPORTER-RELATED"/>
    <property type="match status" value="1"/>
</dbReference>
<keyword evidence="1" id="KW-0813">Transport</keyword>
<protein>
    <recommendedName>
        <fullName evidence="1">Probable queuosine precursor transporter</fullName>
        <shortName evidence="1">Q precursor transporter</shortName>
    </recommendedName>
</protein>
<keyword evidence="1" id="KW-1003">Cell membrane</keyword>
<dbReference type="InterPro" id="IPR003744">
    <property type="entry name" value="YhhQ"/>
</dbReference>
<dbReference type="Proteomes" id="UP000031623">
    <property type="component" value="Chromosome"/>
</dbReference>
<sequence length="267" mass="30360">MDSQKIAESNSILDDKRNLLFVALASFFVANALLAEFIGIKIFSIEDTFGIKLPKIKLFDQEFPITMSAGAIVWPLVFIMTDTINEYFGRRGVKLLSYITVVLIGYVSLSIFATINLAPPEFWVVRELRDGTVINMDTAFNAVLGQGLWITIGSLIAFLVGQLIDIWLFFVIKKATGEKYLWLRATGSTFISQIFDSFIVLFVSFRLNPDTRWDITLIISIFLVKYIYKMVIAVLLTPFIYLMHNMIDRYLGESLATELKNQAMKSE</sequence>
<organism evidence="2 3">
    <name type="scientific">Thioploca ingrica</name>
    <dbReference type="NCBI Taxonomy" id="40754"/>
    <lineage>
        <taxon>Bacteria</taxon>
        <taxon>Pseudomonadati</taxon>
        <taxon>Pseudomonadota</taxon>
        <taxon>Gammaproteobacteria</taxon>
        <taxon>Thiotrichales</taxon>
        <taxon>Thiotrichaceae</taxon>
        <taxon>Thioploca</taxon>
    </lineage>
</organism>
<evidence type="ECO:0000256" key="1">
    <source>
        <dbReference type="HAMAP-Rule" id="MF_02088"/>
    </source>
</evidence>
<dbReference type="STRING" id="40754.THII_2551"/>
<feature type="transmembrane region" description="Helical" evidence="1">
    <location>
        <begin position="95"/>
        <end position="118"/>
    </location>
</feature>
<comment type="similarity">
    <text evidence="1">Belongs to the vitamin uptake transporter (VUT/ECF) (TC 2.A.88) family. Q precursor transporter subfamily.</text>
</comment>